<evidence type="ECO:0000256" key="1">
    <source>
        <dbReference type="SAM" id="MobiDB-lite"/>
    </source>
</evidence>
<sequence length="128" mass="13996">MEQRQIARAMEMGDPEKTRRPAVSSGTIPTCENPRENRTGIEARFTLVGFEPATKVRRETAMEHGRDATAQCCGCAYRSCHVEPGLAPPLRGGVALGPGHPPPLLPTSTIVDLHPRLPSRRTGRDTWT</sequence>
<reference evidence="2 3" key="1">
    <citation type="submission" date="2023-02" db="EMBL/GenBank/DDBJ databases">
        <title>LHISI_Scaffold_Assembly.</title>
        <authorList>
            <person name="Stuart O.P."/>
            <person name="Cleave R."/>
            <person name="Magrath M.J.L."/>
            <person name="Mikheyev A.S."/>
        </authorList>
    </citation>
    <scope>NUCLEOTIDE SEQUENCE [LARGE SCALE GENOMIC DNA]</scope>
    <source>
        <strain evidence="2">Daus_M_001</strain>
        <tissue evidence="2">Leg muscle</tissue>
    </source>
</reference>
<comment type="caution">
    <text evidence="2">The sequence shown here is derived from an EMBL/GenBank/DDBJ whole genome shotgun (WGS) entry which is preliminary data.</text>
</comment>
<feature type="region of interest" description="Disordered" evidence="1">
    <location>
        <begin position="1"/>
        <end position="38"/>
    </location>
</feature>
<dbReference type="Proteomes" id="UP001159363">
    <property type="component" value="Chromosome 6"/>
</dbReference>
<accession>A0ABQ9H2X5</accession>
<keyword evidence="3" id="KW-1185">Reference proteome</keyword>
<protein>
    <submittedName>
        <fullName evidence="2">Uncharacterized protein</fullName>
    </submittedName>
</protein>
<organism evidence="2 3">
    <name type="scientific">Dryococelus australis</name>
    <dbReference type="NCBI Taxonomy" id="614101"/>
    <lineage>
        <taxon>Eukaryota</taxon>
        <taxon>Metazoa</taxon>
        <taxon>Ecdysozoa</taxon>
        <taxon>Arthropoda</taxon>
        <taxon>Hexapoda</taxon>
        <taxon>Insecta</taxon>
        <taxon>Pterygota</taxon>
        <taxon>Neoptera</taxon>
        <taxon>Polyneoptera</taxon>
        <taxon>Phasmatodea</taxon>
        <taxon>Verophasmatodea</taxon>
        <taxon>Anareolatae</taxon>
        <taxon>Phasmatidae</taxon>
        <taxon>Eurycanthinae</taxon>
        <taxon>Dryococelus</taxon>
    </lineage>
</organism>
<gene>
    <name evidence="2" type="ORF">PR048_019188</name>
</gene>
<proteinExistence type="predicted"/>
<dbReference type="EMBL" id="JARBHB010000007">
    <property type="protein sequence ID" value="KAJ8878607.1"/>
    <property type="molecule type" value="Genomic_DNA"/>
</dbReference>
<evidence type="ECO:0000313" key="2">
    <source>
        <dbReference type="EMBL" id="KAJ8878607.1"/>
    </source>
</evidence>
<evidence type="ECO:0000313" key="3">
    <source>
        <dbReference type="Proteomes" id="UP001159363"/>
    </source>
</evidence>
<name>A0ABQ9H2X5_9NEOP</name>